<gene>
    <name evidence="2" type="ORF">HMPREF3182_00919</name>
</gene>
<proteinExistence type="predicted"/>
<evidence type="ECO:0000256" key="1">
    <source>
        <dbReference type="SAM" id="Phobius"/>
    </source>
</evidence>
<accession>A0A134CF27</accession>
<name>A0A134CF27_9FIRM</name>
<keyword evidence="1" id="KW-0812">Transmembrane</keyword>
<dbReference type="EMBL" id="LSDT01000043">
    <property type="protein sequence ID" value="KXB90838.1"/>
    <property type="molecule type" value="Genomic_DNA"/>
</dbReference>
<evidence type="ECO:0000313" key="3">
    <source>
        <dbReference type="Proteomes" id="UP000070160"/>
    </source>
</evidence>
<keyword evidence="1" id="KW-1133">Transmembrane helix</keyword>
<feature type="transmembrane region" description="Helical" evidence="1">
    <location>
        <begin position="37"/>
        <end position="56"/>
    </location>
</feature>
<protein>
    <submittedName>
        <fullName evidence="2">Uncharacterized protein</fullName>
    </submittedName>
</protein>
<dbReference type="Proteomes" id="UP000070160">
    <property type="component" value="Unassembled WGS sequence"/>
</dbReference>
<reference evidence="3" key="1">
    <citation type="submission" date="2016-01" db="EMBL/GenBank/DDBJ databases">
        <authorList>
            <person name="Mitreva M."/>
            <person name="Pepin K.H."/>
            <person name="Mihindukulasuriya K.A."/>
            <person name="Fulton R."/>
            <person name="Fronick C."/>
            <person name="O'Laughlin M."/>
            <person name="Miner T."/>
            <person name="Herter B."/>
            <person name="Rosa B.A."/>
            <person name="Cordes M."/>
            <person name="Tomlinson C."/>
            <person name="Wollam A."/>
            <person name="Palsikar V.B."/>
            <person name="Mardis E.R."/>
            <person name="Wilson R.K."/>
        </authorList>
    </citation>
    <scope>NUCLEOTIDE SEQUENCE [LARGE SCALE GENOMIC DNA]</scope>
    <source>
        <strain evidence="3">KA00182</strain>
    </source>
</reference>
<evidence type="ECO:0000313" key="2">
    <source>
        <dbReference type="EMBL" id="KXB90838.1"/>
    </source>
</evidence>
<keyword evidence="3" id="KW-1185">Reference proteome</keyword>
<organism evidence="2 3">
    <name type="scientific">Megasphaera hutchinsoni</name>
    <dbReference type="NCBI Taxonomy" id="1588748"/>
    <lineage>
        <taxon>Bacteria</taxon>
        <taxon>Bacillati</taxon>
        <taxon>Bacillota</taxon>
        <taxon>Negativicutes</taxon>
        <taxon>Veillonellales</taxon>
        <taxon>Veillonellaceae</taxon>
        <taxon>Megasphaera</taxon>
    </lineage>
</organism>
<dbReference type="STRING" id="1588748.HMPREF3182_00919"/>
<feature type="transmembrane region" description="Helical" evidence="1">
    <location>
        <begin position="7"/>
        <end position="25"/>
    </location>
</feature>
<dbReference type="AlphaFoldDB" id="A0A134CF27"/>
<comment type="caution">
    <text evidence="2">The sequence shown here is derived from an EMBL/GenBank/DDBJ whole genome shotgun (WGS) entry which is preliminary data.</text>
</comment>
<sequence length="90" mass="10752">MLITYFFLLRVFFIILCFVIGENGYNQTVINKLIFNTIKYIFLLMSISIMIQIIIYKKHLYKAIFSPIIPHKKEKKMSIWIVFLPFGVDL</sequence>
<keyword evidence="1" id="KW-0472">Membrane</keyword>